<dbReference type="GO" id="GO:0005886">
    <property type="term" value="C:plasma membrane"/>
    <property type="evidence" value="ECO:0007669"/>
    <property type="project" value="UniProtKB-SubCell"/>
</dbReference>
<evidence type="ECO:0000313" key="9">
    <source>
        <dbReference type="Proteomes" id="UP000236736"/>
    </source>
</evidence>
<keyword evidence="9" id="KW-1185">Reference proteome</keyword>
<evidence type="ECO:0000259" key="7">
    <source>
        <dbReference type="Pfam" id="PF02656"/>
    </source>
</evidence>
<feature type="transmembrane region" description="Helical" evidence="6">
    <location>
        <begin position="29"/>
        <end position="47"/>
    </location>
</feature>
<keyword evidence="2" id="KW-1003">Cell membrane</keyword>
<evidence type="ECO:0000256" key="4">
    <source>
        <dbReference type="ARBA" id="ARBA00022989"/>
    </source>
</evidence>
<evidence type="ECO:0000256" key="5">
    <source>
        <dbReference type="ARBA" id="ARBA00023136"/>
    </source>
</evidence>
<feature type="domain" description="DUF202" evidence="7">
    <location>
        <begin position="20"/>
        <end position="82"/>
    </location>
</feature>
<dbReference type="STRING" id="1120964.GCA_001313265_06984"/>
<evidence type="ECO:0000256" key="2">
    <source>
        <dbReference type="ARBA" id="ARBA00022475"/>
    </source>
</evidence>
<gene>
    <name evidence="8" type="ORF">SAMN03080598_00751</name>
</gene>
<dbReference type="AlphaFoldDB" id="A0A1H5TGY8"/>
<dbReference type="PANTHER" id="PTHR34187:SF2">
    <property type="entry name" value="DUF202 DOMAIN-CONTAINING PROTEIN"/>
    <property type="match status" value="1"/>
</dbReference>
<name>A0A1H5TGY8_9BACT</name>
<evidence type="ECO:0000256" key="1">
    <source>
        <dbReference type="ARBA" id="ARBA00004651"/>
    </source>
</evidence>
<comment type="subcellular location">
    <subcellularLocation>
        <location evidence="1">Cell membrane</location>
        <topology evidence="1">Multi-pass membrane protein</topology>
    </subcellularLocation>
</comment>
<proteinExistence type="predicted"/>
<organism evidence="8 9">
    <name type="scientific">Algoriphagus boritolerans DSM 17298 = JCM 18970</name>
    <dbReference type="NCBI Taxonomy" id="1120964"/>
    <lineage>
        <taxon>Bacteria</taxon>
        <taxon>Pseudomonadati</taxon>
        <taxon>Bacteroidota</taxon>
        <taxon>Cytophagia</taxon>
        <taxon>Cytophagales</taxon>
        <taxon>Cyclobacteriaceae</taxon>
        <taxon>Algoriphagus</taxon>
    </lineage>
</organism>
<evidence type="ECO:0000256" key="3">
    <source>
        <dbReference type="ARBA" id="ARBA00022692"/>
    </source>
</evidence>
<keyword evidence="3 6" id="KW-0812">Transmembrane</keyword>
<protein>
    <submittedName>
        <fullName evidence="8">Putative membrane protein</fullName>
    </submittedName>
</protein>
<dbReference type="EMBL" id="FNVR01000003">
    <property type="protein sequence ID" value="SEF62034.1"/>
    <property type="molecule type" value="Genomic_DNA"/>
</dbReference>
<evidence type="ECO:0000313" key="8">
    <source>
        <dbReference type="EMBL" id="SEF62034.1"/>
    </source>
</evidence>
<dbReference type="Proteomes" id="UP000236736">
    <property type="component" value="Unassembled WGS sequence"/>
</dbReference>
<sequence>MTEKNFEQELIVRDYLARQRTSLANERTLLAYIRTSLYFLVSGTALFEVNKLAHLSQLGYLSFGLSFAFLVTGLISYFRLKKKLKKGDYLSM</sequence>
<accession>A0A1H5TGY8</accession>
<keyword evidence="4 6" id="KW-1133">Transmembrane helix</keyword>
<dbReference type="PANTHER" id="PTHR34187">
    <property type="entry name" value="FGR18P"/>
    <property type="match status" value="1"/>
</dbReference>
<reference evidence="9" key="1">
    <citation type="submission" date="2016-10" db="EMBL/GenBank/DDBJ databases">
        <authorList>
            <person name="Varghese N."/>
            <person name="Submissions S."/>
        </authorList>
    </citation>
    <scope>NUCLEOTIDE SEQUENCE [LARGE SCALE GENOMIC DNA]</scope>
    <source>
        <strain evidence="9">DSM 17298</strain>
    </source>
</reference>
<dbReference type="InterPro" id="IPR003807">
    <property type="entry name" value="DUF202"/>
</dbReference>
<dbReference type="InterPro" id="IPR052053">
    <property type="entry name" value="IM_YidH-like"/>
</dbReference>
<dbReference type="OrthoDB" id="965828at2"/>
<dbReference type="RefSeq" id="WP_103923466.1">
    <property type="nucleotide sequence ID" value="NZ_FNVR01000003.1"/>
</dbReference>
<dbReference type="Pfam" id="PF02656">
    <property type="entry name" value="DUF202"/>
    <property type="match status" value="1"/>
</dbReference>
<feature type="transmembrane region" description="Helical" evidence="6">
    <location>
        <begin position="59"/>
        <end position="78"/>
    </location>
</feature>
<evidence type="ECO:0000256" key="6">
    <source>
        <dbReference type="SAM" id="Phobius"/>
    </source>
</evidence>
<keyword evidence="5 6" id="KW-0472">Membrane</keyword>